<evidence type="ECO:0000313" key="4">
    <source>
        <dbReference type="Proteomes" id="UP000450676"/>
    </source>
</evidence>
<evidence type="ECO:0000259" key="2">
    <source>
        <dbReference type="Pfam" id="PF13480"/>
    </source>
</evidence>
<feature type="compositionally biased region" description="Low complexity" evidence="1">
    <location>
        <begin position="345"/>
        <end position="357"/>
    </location>
</feature>
<dbReference type="GO" id="GO:0016740">
    <property type="term" value="F:transferase activity"/>
    <property type="evidence" value="ECO:0007669"/>
    <property type="project" value="UniProtKB-KW"/>
</dbReference>
<keyword evidence="4" id="KW-1185">Reference proteome</keyword>
<feature type="domain" description="BioF2-like acetyltransferase" evidence="2">
    <location>
        <begin position="158"/>
        <end position="305"/>
    </location>
</feature>
<gene>
    <name evidence="3" type="ORF">GTP77_22405</name>
</gene>
<dbReference type="InterPro" id="IPR016181">
    <property type="entry name" value="Acyl_CoA_acyltransferase"/>
</dbReference>
<dbReference type="AlphaFoldDB" id="A0A7X4KPC7"/>
<keyword evidence="3" id="KW-0808">Transferase</keyword>
<dbReference type="SUPFAM" id="SSF55729">
    <property type="entry name" value="Acyl-CoA N-acyltransferases (Nat)"/>
    <property type="match status" value="1"/>
</dbReference>
<protein>
    <submittedName>
        <fullName evidence="3">GNAT family N-acetyltransferase</fullName>
    </submittedName>
</protein>
<proteinExistence type="predicted"/>
<name>A0A7X4KPC7_9BURK</name>
<dbReference type="RefSeq" id="WP_161074374.1">
    <property type="nucleotide sequence ID" value="NZ_CP086370.1"/>
</dbReference>
<dbReference type="Proteomes" id="UP000450676">
    <property type="component" value="Unassembled WGS sequence"/>
</dbReference>
<accession>A0A7X4KPC7</accession>
<feature type="region of interest" description="Disordered" evidence="1">
    <location>
        <begin position="341"/>
        <end position="365"/>
    </location>
</feature>
<evidence type="ECO:0000256" key="1">
    <source>
        <dbReference type="SAM" id="MobiDB-lite"/>
    </source>
</evidence>
<organism evidence="3 4">
    <name type="scientific">Pseudoduganella aquatica</name>
    <dbReference type="NCBI Taxonomy" id="2660641"/>
    <lineage>
        <taxon>Bacteria</taxon>
        <taxon>Pseudomonadati</taxon>
        <taxon>Pseudomonadota</taxon>
        <taxon>Betaproteobacteria</taxon>
        <taxon>Burkholderiales</taxon>
        <taxon>Oxalobacteraceae</taxon>
        <taxon>Telluria group</taxon>
        <taxon>Pseudoduganella</taxon>
    </lineage>
</organism>
<dbReference type="Pfam" id="PF13480">
    <property type="entry name" value="Acetyltransf_6"/>
    <property type="match status" value="1"/>
</dbReference>
<reference evidence="3 4" key="1">
    <citation type="submission" date="2019-12" db="EMBL/GenBank/DDBJ databases">
        <title>Novel species isolated from a subtropical stream in China.</title>
        <authorList>
            <person name="Lu H."/>
        </authorList>
    </citation>
    <scope>NUCLEOTIDE SEQUENCE [LARGE SCALE GENOMIC DNA]</scope>
    <source>
        <strain evidence="3 4">FT127W</strain>
    </source>
</reference>
<sequence>MKWTLLPASDYPAHATRWHELNHASVDSPLLEPAFVQPLLTEFGEGREWLAVCEDGGRTLAMALLQKSRQGAWQTFQPSQQPLGMWLHLPGENLPALMDSLLRSLPGMPLVLGLTQFDSWLHPRPADGAQLRTADYINTARITIAGTFDEYWASRGKNLRANLKKQRAKLAKEGIATRMDVLRAPADMAQAVADYGVMESAGWKAGGGTAIHPDNDQGRFYRSMLENFAQRGEASVYRYWFDDRLVALNLCIEGGGAKIVLKTTYDESLSSQYSPAFLMREETCHVMFRERLFERLEFYGKVMEWHLRWTDEVRSMYHITHYRWPALKSLHTLVNKLRRGSAGQPAPAAEPVPSAAARHTEPSTE</sequence>
<dbReference type="InterPro" id="IPR038740">
    <property type="entry name" value="BioF2-like_GNAT_dom"/>
</dbReference>
<evidence type="ECO:0000313" key="3">
    <source>
        <dbReference type="EMBL" id="MYN10077.1"/>
    </source>
</evidence>
<dbReference type="EMBL" id="WWCU01000032">
    <property type="protein sequence ID" value="MYN10077.1"/>
    <property type="molecule type" value="Genomic_DNA"/>
</dbReference>
<comment type="caution">
    <text evidence="3">The sequence shown here is derived from an EMBL/GenBank/DDBJ whole genome shotgun (WGS) entry which is preliminary data.</text>
</comment>